<comment type="caution">
    <text evidence="2">The sequence shown here is derived from an EMBL/GenBank/DDBJ whole genome shotgun (WGS) entry which is preliminary data.</text>
</comment>
<protein>
    <submittedName>
        <fullName evidence="2">Uncharacterized protein</fullName>
    </submittedName>
</protein>
<reference evidence="3" key="1">
    <citation type="journal article" date="2019" name="Int. J. Syst. Evol. Microbiol.">
        <title>The Global Catalogue of Microorganisms (GCM) 10K type strain sequencing project: providing services to taxonomists for standard genome sequencing and annotation.</title>
        <authorList>
            <consortium name="The Broad Institute Genomics Platform"/>
            <consortium name="The Broad Institute Genome Sequencing Center for Infectious Disease"/>
            <person name="Wu L."/>
            <person name="Ma J."/>
        </authorList>
    </citation>
    <scope>NUCLEOTIDE SEQUENCE [LARGE SCALE GENOMIC DNA]</scope>
    <source>
        <strain evidence="3">CGMCC 1.10188</strain>
    </source>
</reference>
<keyword evidence="1" id="KW-0472">Membrane</keyword>
<evidence type="ECO:0000313" key="3">
    <source>
        <dbReference type="Proteomes" id="UP000603352"/>
    </source>
</evidence>
<name>A0ABQ1ISD2_9PROT</name>
<keyword evidence="1" id="KW-1133">Transmembrane helix</keyword>
<keyword evidence="1" id="KW-0812">Transmembrane</keyword>
<evidence type="ECO:0000256" key="1">
    <source>
        <dbReference type="SAM" id="Phobius"/>
    </source>
</evidence>
<evidence type="ECO:0000313" key="2">
    <source>
        <dbReference type="EMBL" id="GGB48168.1"/>
    </source>
</evidence>
<gene>
    <name evidence="2" type="ORF">GCM10011505_31550</name>
</gene>
<keyword evidence="3" id="KW-1185">Reference proteome</keyword>
<proteinExistence type="predicted"/>
<feature type="transmembrane region" description="Helical" evidence="1">
    <location>
        <begin position="69"/>
        <end position="95"/>
    </location>
</feature>
<sequence>MEDNSFASHVMLIRLAAEVKVFNVWNMLFGVGLGNFQHSILDTGGVVYVIQYKSLLQNLYVGYMPTHSVWASIFVELNIVAFLIILMVILYYTILSLYLKRFDVFAFLGGLVLSSMFYSTINEAFYSVIWITVIASLERTRSRMADKRTVIPGISRPVTIRGTGVVAHSPRRDM</sequence>
<dbReference type="Proteomes" id="UP000603352">
    <property type="component" value="Unassembled WGS sequence"/>
</dbReference>
<accession>A0ABQ1ISD2</accession>
<organism evidence="2 3">
    <name type="scientific">Tistrella bauzanensis</name>
    <dbReference type="NCBI Taxonomy" id="657419"/>
    <lineage>
        <taxon>Bacteria</taxon>
        <taxon>Pseudomonadati</taxon>
        <taxon>Pseudomonadota</taxon>
        <taxon>Alphaproteobacteria</taxon>
        <taxon>Geminicoccales</taxon>
        <taxon>Geminicoccaceae</taxon>
        <taxon>Tistrella</taxon>
    </lineage>
</organism>
<feature type="transmembrane region" description="Helical" evidence="1">
    <location>
        <begin position="124"/>
        <end position="140"/>
    </location>
</feature>
<dbReference type="EMBL" id="BMDZ01000038">
    <property type="protein sequence ID" value="GGB48168.1"/>
    <property type="molecule type" value="Genomic_DNA"/>
</dbReference>